<dbReference type="RefSeq" id="WP_135545931.1">
    <property type="nucleotide sequence ID" value="NZ_SPQQ01000002.1"/>
</dbReference>
<evidence type="ECO:0000259" key="1">
    <source>
        <dbReference type="Pfam" id="PF00881"/>
    </source>
</evidence>
<evidence type="ECO:0000313" key="3">
    <source>
        <dbReference type="Proteomes" id="UP000298460"/>
    </source>
</evidence>
<dbReference type="InterPro" id="IPR000415">
    <property type="entry name" value="Nitroreductase-like"/>
</dbReference>
<gene>
    <name evidence="2" type="ORF">E4K67_07375</name>
</gene>
<proteinExistence type="predicted"/>
<name>A0A4Z0RCX2_9FIRM</name>
<dbReference type="SUPFAM" id="SSF55469">
    <property type="entry name" value="FMN-dependent nitroreductase-like"/>
    <property type="match status" value="1"/>
</dbReference>
<dbReference type="OrthoDB" id="9783470at2"/>
<organism evidence="2 3">
    <name type="scientific">Desulfosporosinus fructosivorans</name>
    <dbReference type="NCBI Taxonomy" id="2018669"/>
    <lineage>
        <taxon>Bacteria</taxon>
        <taxon>Bacillati</taxon>
        <taxon>Bacillota</taxon>
        <taxon>Clostridia</taxon>
        <taxon>Eubacteriales</taxon>
        <taxon>Desulfitobacteriaceae</taxon>
        <taxon>Desulfosporosinus</taxon>
    </lineage>
</organism>
<dbReference type="Proteomes" id="UP000298460">
    <property type="component" value="Unassembled WGS sequence"/>
</dbReference>
<evidence type="ECO:0000313" key="2">
    <source>
        <dbReference type="EMBL" id="TGE39436.1"/>
    </source>
</evidence>
<comment type="caution">
    <text evidence="2">The sequence shown here is derived from an EMBL/GenBank/DDBJ whole genome shotgun (WGS) entry which is preliminary data.</text>
</comment>
<dbReference type="AlphaFoldDB" id="A0A4Z0RCX2"/>
<keyword evidence="3" id="KW-1185">Reference proteome</keyword>
<sequence length="40" mass="4583">MNDVLKTIESRRGVRSFSDSQIKDNELQAVMEAAQYAPKR</sequence>
<dbReference type="Pfam" id="PF00881">
    <property type="entry name" value="Nitroreductase"/>
    <property type="match status" value="1"/>
</dbReference>
<dbReference type="EMBL" id="SPQQ01000002">
    <property type="protein sequence ID" value="TGE39436.1"/>
    <property type="molecule type" value="Genomic_DNA"/>
</dbReference>
<protein>
    <recommendedName>
        <fullName evidence="1">Nitroreductase domain-containing protein</fullName>
    </recommendedName>
</protein>
<accession>A0A4Z0RCX2</accession>
<reference evidence="2 3" key="1">
    <citation type="submission" date="2019-03" db="EMBL/GenBank/DDBJ databases">
        <title>Draft Genome Sequence of Desulfosporosinus fructosivorans Strain 63.6F, Isolated from Marine Sediment in the Baltic Sea.</title>
        <authorList>
            <person name="Hausmann B."/>
            <person name="Vandieken V."/>
            <person name="Pjevac P."/>
            <person name="Schreck K."/>
            <person name="Herbold C.W."/>
            <person name="Loy A."/>
        </authorList>
    </citation>
    <scope>NUCLEOTIDE SEQUENCE [LARGE SCALE GENOMIC DNA]</scope>
    <source>
        <strain evidence="2 3">63.6F</strain>
    </source>
</reference>
<dbReference type="Gene3D" id="3.40.109.10">
    <property type="entry name" value="NADH Oxidase"/>
    <property type="match status" value="1"/>
</dbReference>
<feature type="domain" description="Nitroreductase" evidence="1">
    <location>
        <begin position="8"/>
        <end position="38"/>
    </location>
</feature>
<dbReference type="InterPro" id="IPR029479">
    <property type="entry name" value="Nitroreductase"/>
</dbReference>
<dbReference type="GO" id="GO:0016491">
    <property type="term" value="F:oxidoreductase activity"/>
    <property type="evidence" value="ECO:0007669"/>
    <property type="project" value="InterPro"/>
</dbReference>